<dbReference type="GO" id="GO:0043565">
    <property type="term" value="F:sequence-specific DNA binding"/>
    <property type="evidence" value="ECO:0007669"/>
    <property type="project" value="InterPro"/>
</dbReference>
<dbReference type="EMBL" id="PTRA01000005">
    <property type="protein sequence ID" value="PQA55044.1"/>
    <property type="molecule type" value="Genomic_DNA"/>
</dbReference>
<reference evidence="6" key="1">
    <citation type="submission" date="2018-02" db="EMBL/GenBank/DDBJ databases">
        <title>Genome sequencing of Solimonas sp. HR-BB.</title>
        <authorList>
            <person name="Lee Y."/>
            <person name="Jeon C.O."/>
        </authorList>
    </citation>
    <scope>NUCLEOTIDE SEQUENCE [LARGE SCALE GENOMIC DNA]</scope>
    <source>
        <strain evidence="6">HR-U</strain>
    </source>
</reference>
<comment type="caution">
    <text evidence="5">The sequence shown here is derived from an EMBL/GenBank/DDBJ whole genome shotgun (WGS) entry which is preliminary data.</text>
</comment>
<dbReference type="Pfam" id="PF12833">
    <property type="entry name" value="HTH_18"/>
    <property type="match status" value="1"/>
</dbReference>
<dbReference type="PANTHER" id="PTHR43280:SF32">
    <property type="entry name" value="TRANSCRIPTIONAL REGULATORY PROTEIN"/>
    <property type="match status" value="1"/>
</dbReference>
<dbReference type="RefSeq" id="WP_104715363.1">
    <property type="nucleotide sequence ID" value="NZ_PTRA01000005.1"/>
</dbReference>
<accession>A0A2S7IHA6</accession>
<feature type="domain" description="HTH araC/xylS-type" evidence="4">
    <location>
        <begin position="208"/>
        <end position="289"/>
    </location>
</feature>
<dbReference type="AlphaFoldDB" id="A0A2S7IHA6"/>
<dbReference type="Gene3D" id="1.10.10.60">
    <property type="entry name" value="Homeodomain-like"/>
    <property type="match status" value="1"/>
</dbReference>
<name>A0A2S7IHA6_9BACT</name>
<protein>
    <submittedName>
        <fullName evidence="5">AraC family transcriptional regulator</fullName>
    </submittedName>
</protein>
<dbReference type="InterPro" id="IPR020449">
    <property type="entry name" value="Tscrpt_reg_AraC-type_HTH"/>
</dbReference>
<dbReference type="SMART" id="SM00342">
    <property type="entry name" value="HTH_ARAC"/>
    <property type="match status" value="1"/>
</dbReference>
<sequence>MKAEPKVKRLQPLDLKLKGFRMYEVHPSSPGIPDYSRRDFYKICLFSGDSLVHYADKTLFVRQHSLFFATPQIPYSWEIESTQYTSFTCLFTENFIKGSDRSKSLQESPFFKVGGSPLFTLDDQAYTRVKVLFQQMLEEQDSSYVYQDELIRNYLNLIVHQAHKLQPVPGSTVAGNAASRISTLFLDLLERQFPIDNRQQQLLLKNPQDFAQRLNIHVNHLNRSVKQITGQSTRDHIAERILAEARALLLHTDWPIADIAFALGFDYANYFIQCFKRMQGVTPHAFRTAAVV</sequence>
<dbReference type="InterPro" id="IPR018060">
    <property type="entry name" value="HTH_AraC"/>
</dbReference>
<dbReference type="InterPro" id="IPR037923">
    <property type="entry name" value="HTH-like"/>
</dbReference>
<evidence type="ECO:0000256" key="1">
    <source>
        <dbReference type="ARBA" id="ARBA00023015"/>
    </source>
</evidence>
<organism evidence="5 6">
    <name type="scientific">Siphonobacter curvatus</name>
    <dbReference type="NCBI Taxonomy" id="2094562"/>
    <lineage>
        <taxon>Bacteria</taxon>
        <taxon>Pseudomonadati</taxon>
        <taxon>Bacteroidota</taxon>
        <taxon>Cytophagia</taxon>
        <taxon>Cytophagales</taxon>
        <taxon>Cytophagaceae</taxon>
        <taxon>Siphonobacter</taxon>
    </lineage>
</organism>
<dbReference type="PANTHER" id="PTHR43280">
    <property type="entry name" value="ARAC-FAMILY TRANSCRIPTIONAL REGULATOR"/>
    <property type="match status" value="1"/>
</dbReference>
<evidence type="ECO:0000313" key="6">
    <source>
        <dbReference type="Proteomes" id="UP000239590"/>
    </source>
</evidence>
<dbReference type="PRINTS" id="PR00032">
    <property type="entry name" value="HTHARAC"/>
</dbReference>
<dbReference type="OrthoDB" id="629929at2"/>
<dbReference type="PROSITE" id="PS01124">
    <property type="entry name" value="HTH_ARAC_FAMILY_2"/>
    <property type="match status" value="1"/>
</dbReference>
<dbReference type="InterPro" id="IPR009057">
    <property type="entry name" value="Homeodomain-like_sf"/>
</dbReference>
<evidence type="ECO:0000313" key="5">
    <source>
        <dbReference type="EMBL" id="PQA55044.1"/>
    </source>
</evidence>
<evidence type="ECO:0000259" key="4">
    <source>
        <dbReference type="PROSITE" id="PS01124"/>
    </source>
</evidence>
<evidence type="ECO:0000256" key="3">
    <source>
        <dbReference type="ARBA" id="ARBA00023163"/>
    </source>
</evidence>
<dbReference type="SUPFAM" id="SSF46689">
    <property type="entry name" value="Homeodomain-like"/>
    <property type="match status" value="1"/>
</dbReference>
<evidence type="ECO:0000256" key="2">
    <source>
        <dbReference type="ARBA" id="ARBA00023125"/>
    </source>
</evidence>
<gene>
    <name evidence="5" type="ORF">C5O19_21100</name>
</gene>
<keyword evidence="1" id="KW-0805">Transcription regulation</keyword>
<dbReference type="SUPFAM" id="SSF51215">
    <property type="entry name" value="Regulatory protein AraC"/>
    <property type="match status" value="1"/>
</dbReference>
<dbReference type="GO" id="GO:0003700">
    <property type="term" value="F:DNA-binding transcription factor activity"/>
    <property type="evidence" value="ECO:0007669"/>
    <property type="project" value="InterPro"/>
</dbReference>
<keyword evidence="2" id="KW-0238">DNA-binding</keyword>
<keyword evidence="3" id="KW-0804">Transcription</keyword>
<keyword evidence="6" id="KW-1185">Reference proteome</keyword>
<dbReference type="Proteomes" id="UP000239590">
    <property type="component" value="Unassembled WGS sequence"/>
</dbReference>
<proteinExistence type="predicted"/>